<feature type="transmembrane region" description="Helical" evidence="12">
    <location>
        <begin position="562"/>
        <end position="578"/>
    </location>
</feature>
<comment type="caution">
    <text evidence="14">The sequence shown here is derived from an EMBL/GenBank/DDBJ whole genome shotgun (WGS) entry which is preliminary data.</text>
</comment>
<dbReference type="InterPro" id="IPR003439">
    <property type="entry name" value="ABC_transporter-like_ATP-bd"/>
</dbReference>
<dbReference type="PROSITE" id="PS50893">
    <property type="entry name" value="ABC_TRANSPORTER_2"/>
    <property type="match status" value="2"/>
</dbReference>
<keyword evidence="8 14" id="KW-0067">ATP-binding</keyword>
<feature type="transmembrane region" description="Helical" evidence="12">
    <location>
        <begin position="624"/>
        <end position="645"/>
    </location>
</feature>
<evidence type="ECO:0000313" key="15">
    <source>
        <dbReference type="Proteomes" id="UP001597079"/>
    </source>
</evidence>
<evidence type="ECO:0000256" key="7">
    <source>
        <dbReference type="ARBA" id="ARBA00022741"/>
    </source>
</evidence>
<dbReference type="RefSeq" id="WP_377940699.1">
    <property type="nucleotide sequence ID" value="NZ_JBHUCX010000004.1"/>
</dbReference>
<keyword evidence="10 12" id="KW-1133">Transmembrane helix</keyword>
<evidence type="ECO:0000256" key="2">
    <source>
        <dbReference type="ARBA" id="ARBA00004202"/>
    </source>
</evidence>
<keyword evidence="11 12" id="KW-0472">Membrane</keyword>
<evidence type="ECO:0000256" key="11">
    <source>
        <dbReference type="ARBA" id="ARBA00023136"/>
    </source>
</evidence>
<dbReference type="SMART" id="SM00382">
    <property type="entry name" value="AAA"/>
    <property type="match status" value="2"/>
</dbReference>
<keyword evidence="6 12" id="KW-0812">Transmembrane</keyword>
<feature type="domain" description="ABC transporter" evidence="13">
    <location>
        <begin position="262"/>
        <end position="490"/>
    </location>
</feature>
<dbReference type="CDD" id="cd03225">
    <property type="entry name" value="ABC_cobalt_CbiO_domain1"/>
    <property type="match status" value="2"/>
</dbReference>
<dbReference type="PANTHER" id="PTHR43553">
    <property type="entry name" value="HEAVY METAL TRANSPORTER"/>
    <property type="match status" value="1"/>
</dbReference>
<keyword evidence="4" id="KW-0813">Transport</keyword>
<dbReference type="InterPro" id="IPR003339">
    <property type="entry name" value="ABC/ECF_trnsptr_transmembrane"/>
</dbReference>
<evidence type="ECO:0000256" key="9">
    <source>
        <dbReference type="ARBA" id="ARBA00022967"/>
    </source>
</evidence>
<keyword evidence="15" id="KW-1185">Reference proteome</keyword>
<keyword evidence="5" id="KW-1003">Cell membrane</keyword>
<dbReference type="InterPro" id="IPR015856">
    <property type="entry name" value="ABC_transpr_CbiO/EcfA_su"/>
</dbReference>
<dbReference type="Proteomes" id="UP001597079">
    <property type="component" value="Unassembled WGS sequence"/>
</dbReference>
<name>A0ABW4JAG0_9BACL</name>
<evidence type="ECO:0000256" key="5">
    <source>
        <dbReference type="ARBA" id="ARBA00022475"/>
    </source>
</evidence>
<dbReference type="CDD" id="cd16914">
    <property type="entry name" value="EcfT"/>
    <property type="match status" value="1"/>
</dbReference>
<sequence length="772" mass="85404">MNRHIYAEVAKRLAISADHLRITYEGASSPAIEDCSLTVYEGEAVLIIGPSGSGKSTLAMALAGVIPRSIEATVEGECALAEHLQAPGKIGYVFQDPEAQFCMRRVDDEIAFGLENICVPRAAMPDGIHAALAEVGLTVSTSAAHTHFSGGMKQKLAIASALALTCELLILDEPTANLDPLSTRQVFEQVARLREQGKTLVIIEHKYEPLLPYVDKVVVVDATGHIEQVCTSAAWQQQHHQVQSTHQLSASANATCIDESPVLTVDHARLTYANQQVWRDITFSLHQGEWVAILGPNGAGKSSLLEVMAGLQPPTDGAVALHGKPISRVKSKLRYQQIAYGFQNPEYQFLYERVGDEMAGRVIADSIPVDVLKQLAAFGLEDHALQSPYALSQGQKRRLSVAVMLQQAHDVYLFDEPTYGQDAVSEKMILDRLQALREQGKTIVTVTHDMELVKQYATRVLVIAEQGLLYDGDVKGLLQQEQVLERAHLLDDVKPLGQLYRADTNERSVGVAPGKPSQENQPRPWWTRAPMRSIHPGVKILTLLVISVVMFLSNHLAQVGRLWVVPLVLTFALGWCAPWRVAKRVWVIFPLYGIYLWTFAANAAVPPGDRALDWLWFHISLYGLWQGVIVALRTFATVLLAYVFLETTDGTDFVVSLSQTFACAPKLSYGVMAGTSFIAKFEHEWRTLRRARQVRGRAGHPVLRPITYALPILSQAIRLSERVATAMEARGFYGPPAEQASKRTYYRRTPLRAWDFMFGIGSIVVTLALYFA</sequence>
<evidence type="ECO:0000256" key="10">
    <source>
        <dbReference type="ARBA" id="ARBA00022989"/>
    </source>
</evidence>
<keyword evidence="9" id="KW-1278">Translocase</keyword>
<dbReference type="InterPro" id="IPR027417">
    <property type="entry name" value="P-loop_NTPase"/>
</dbReference>
<evidence type="ECO:0000256" key="4">
    <source>
        <dbReference type="ARBA" id="ARBA00022448"/>
    </source>
</evidence>
<dbReference type="Gene3D" id="3.40.50.300">
    <property type="entry name" value="P-loop containing nucleotide triphosphate hydrolases"/>
    <property type="match status" value="2"/>
</dbReference>
<evidence type="ECO:0000313" key="14">
    <source>
        <dbReference type="EMBL" id="MFD1673334.1"/>
    </source>
</evidence>
<evidence type="ECO:0000256" key="8">
    <source>
        <dbReference type="ARBA" id="ARBA00022840"/>
    </source>
</evidence>
<dbReference type="InterPro" id="IPR003593">
    <property type="entry name" value="AAA+_ATPase"/>
</dbReference>
<gene>
    <name evidence="14" type="ORF">ACFSB2_01175</name>
</gene>
<dbReference type="InterPro" id="IPR017871">
    <property type="entry name" value="ABC_transporter-like_CS"/>
</dbReference>
<feature type="transmembrane region" description="Helical" evidence="12">
    <location>
        <begin position="753"/>
        <end position="771"/>
    </location>
</feature>
<evidence type="ECO:0000256" key="12">
    <source>
        <dbReference type="SAM" id="Phobius"/>
    </source>
</evidence>
<dbReference type="PROSITE" id="PS00211">
    <property type="entry name" value="ABC_TRANSPORTER_1"/>
    <property type="match status" value="2"/>
</dbReference>
<comment type="similarity">
    <text evidence="3">Belongs to the ABC transporter superfamily.</text>
</comment>
<organism evidence="14 15">
    <name type="scientific">Alicyclobacillus fodiniaquatilis</name>
    <dbReference type="NCBI Taxonomy" id="1661150"/>
    <lineage>
        <taxon>Bacteria</taxon>
        <taxon>Bacillati</taxon>
        <taxon>Bacillota</taxon>
        <taxon>Bacilli</taxon>
        <taxon>Bacillales</taxon>
        <taxon>Alicyclobacillaceae</taxon>
        <taxon>Alicyclobacillus</taxon>
    </lineage>
</organism>
<dbReference type="PANTHER" id="PTHR43553:SF24">
    <property type="entry name" value="ENERGY-COUPLING FACTOR TRANSPORTER ATP-BINDING PROTEIN ECFA1"/>
    <property type="match status" value="1"/>
</dbReference>
<dbReference type="Pfam" id="PF02361">
    <property type="entry name" value="CbiQ"/>
    <property type="match status" value="1"/>
</dbReference>
<comment type="subcellular location">
    <subcellularLocation>
        <location evidence="2">Cell membrane</location>
        <topology evidence="2">Peripheral membrane protein</topology>
    </subcellularLocation>
    <subcellularLocation>
        <location evidence="1">Membrane</location>
        <topology evidence="1">Multi-pass membrane protein</topology>
    </subcellularLocation>
</comment>
<accession>A0ABW4JAG0</accession>
<evidence type="ECO:0000256" key="3">
    <source>
        <dbReference type="ARBA" id="ARBA00005417"/>
    </source>
</evidence>
<dbReference type="Pfam" id="PF00005">
    <property type="entry name" value="ABC_tran"/>
    <property type="match status" value="2"/>
</dbReference>
<reference evidence="15" key="1">
    <citation type="journal article" date="2019" name="Int. J. Syst. Evol. Microbiol.">
        <title>The Global Catalogue of Microorganisms (GCM) 10K type strain sequencing project: providing services to taxonomists for standard genome sequencing and annotation.</title>
        <authorList>
            <consortium name="The Broad Institute Genomics Platform"/>
            <consortium name="The Broad Institute Genome Sequencing Center for Infectious Disease"/>
            <person name="Wu L."/>
            <person name="Ma J."/>
        </authorList>
    </citation>
    <scope>NUCLEOTIDE SEQUENCE [LARGE SCALE GENOMIC DNA]</scope>
    <source>
        <strain evidence="15">CGMCC 1.12286</strain>
    </source>
</reference>
<evidence type="ECO:0000259" key="13">
    <source>
        <dbReference type="PROSITE" id="PS50893"/>
    </source>
</evidence>
<dbReference type="InterPro" id="IPR050095">
    <property type="entry name" value="ECF_ABC_transporter_ATP-bd"/>
</dbReference>
<proteinExistence type="inferred from homology"/>
<evidence type="ECO:0000256" key="6">
    <source>
        <dbReference type="ARBA" id="ARBA00022692"/>
    </source>
</evidence>
<protein>
    <submittedName>
        <fullName evidence="14">ATP-binding cassette domain-containing protein</fullName>
    </submittedName>
</protein>
<feature type="domain" description="ABC transporter" evidence="13">
    <location>
        <begin position="15"/>
        <end position="247"/>
    </location>
</feature>
<keyword evidence="7" id="KW-0547">Nucleotide-binding</keyword>
<dbReference type="GO" id="GO:0005524">
    <property type="term" value="F:ATP binding"/>
    <property type="evidence" value="ECO:0007669"/>
    <property type="project" value="UniProtKB-KW"/>
</dbReference>
<evidence type="ECO:0000256" key="1">
    <source>
        <dbReference type="ARBA" id="ARBA00004141"/>
    </source>
</evidence>
<dbReference type="EMBL" id="JBHUCX010000004">
    <property type="protein sequence ID" value="MFD1673334.1"/>
    <property type="molecule type" value="Genomic_DNA"/>
</dbReference>
<feature type="transmembrane region" description="Helical" evidence="12">
    <location>
        <begin position="585"/>
        <end position="604"/>
    </location>
</feature>
<dbReference type="SUPFAM" id="SSF52540">
    <property type="entry name" value="P-loop containing nucleoside triphosphate hydrolases"/>
    <property type="match status" value="2"/>
</dbReference>